<comment type="caution">
    <text evidence="1">The sequence shown here is derived from an EMBL/GenBank/DDBJ whole genome shotgun (WGS) entry which is preliminary data.</text>
</comment>
<accession>A0AAW6M349</accession>
<dbReference type="AlphaFoldDB" id="A0AAW6M349"/>
<reference evidence="1" key="1">
    <citation type="submission" date="2023-03" db="EMBL/GenBank/DDBJ databases">
        <title>DFI Biobank Strains.</title>
        <authorList>
            <person name="Mostad J."/>
            <person name="Paddock L."/>
            <person name="Medina S."/>
            <person name="Waligurski E."/>
            <person name="Barat B."/>
            <person name="Smith R."/>
            <person name="Burgo V."/>
            <person name="Metcalfe C."/>
            <person name="Woodson C."/>
            <person name="Sundararajan A."/>
            <person name="Ramaswamy R."/>
            <person name="Lin H."/>
            <person name="Pamer E.G."/>
        </authorList>
    </citation>
    <scope>NUCLEOTIDE SEQUENCE</scope>
    <source>
        <strain evidence="1">DFI.9.5</strain>
    </source>
</reference>
<evidence type="ECO:0000313" key="1">
    <source>
        <dbReference type="EMBL" id="MDE8694543.1"/>
    </source>
</evidence>
<sequence>MIEKIKITDTSVIEQIRDNMPTATISKNGLMPAGMIGTKNVMSSVLLCETTNTAVTGSLLLAVSATTSGIPNLYFITMGRTAGSTNNPTLRVTLLSGIYNIKILGKTDANGVCRIYAERNQYTPVLDVIAMNTNGITMKMETADNSDFANGFEATLI</sequence>
<gene>
    <name evidence="1" type="ORF">PZH42_10530</name>
</gene>
<dbReference type="EMBL" id="JARFID010000008">
    <property type="protein sequence ID" value="MDE8694543.1"/>
    <property type="molecule type" value="Genomic_DNA"/>
</dbReference>
<name>A0AAW6M349_9BACE</name>
<protein>
    <submittedName>
        <fullName evidence="1">Uncharacterized protein</fullName>
    </submittedName>
</protein>
<evidence type="ECO:0000313" key="2">
    <source>
        <dbReference type="Proteomes" id="UP001221924"/>
    </source>
</evidence>
<organism evidence="1 2">
    <name type="scientific">Bacteroides cellulosilyticus</name>
    <dbReference type="NCBI Taxonomy" id="246787"/>
    <lineage>
        <taxon>Bacteria</taxon>
        <taxon>Pseudomonadati</taxon>
        <taxon>Bacteroidota</taxon>
        <taxon>Bacteroidia</taxon>
        <taxon>Bacteroidales</taxon>
        <taxon>Bacteroidaceae</taxon>
        <taxon>Bacteroides</taxon>
    </lineage>
</organism>
<dbReference type="RefSeq" id="WP_256141038.1">
    <property type="nucleotide sequence ID" value="NZ_JANFZY010000006.1"/>
</dbReference>
<proteinExistence type="predicted"/>
<dbReference type="Proteomes" id="UP001221924">
    <property type="component" value="Unassembled WGS sequence"/>
</dbReference>